<dbReference type="RefSeq" id="WP_262066177.1">
    <property type="nucleotide sequence ID" value="NZ_JAMXOD010000010.1"/>
</dbReference>
<evidence type="ECO:0000313" key="2">
    <source>
        <dbReference type="Proteomes" id="UP001523566"/>
    </source>
</evidence>
<keyword evidence="2" id="KW-1185">Reference proteome</keyword>
<proteinExistence type="predicted"/>
<evidence type="ECO:0008006" key="3">
    <source>
        <dbReference type="Google" id="ProtNLM"/>
    </source>
</evidence>
<dbReference type="EMBL" id="JAMZFW010000010">
    <property type="protein sequence ID" value="MCP1102392.1"/>
    <property type="molecule type" value="Genomic_DNA"/>
</dbReference>
<accession>A0ABT1EBS9</accession>
<protein>
    <recommendedName>
        <fullName evidence="3">YolD-like protein</fullName>
    </recommendedName>
</protein>
<gene>
    <name evidence="1" type="ORF">NK125_08210</name>
</gene>
<organism evidence="1 2">
    <name type="scientific">Aequitasia blattaphilus</name>
    <dbReference type="NCBI Taxonomy" id="2949332"/>
    <lineage>
        <taxon>Bacteria</taxon>
        <taxon>Bacillati</taxon>
        <taxon>Bacillota</taxon>
        <taxon>Clostridia</taxon>
        <taxon>Lachnospirales</taxon>
        <taxon>Lachnospiraceae</taxon>
        <taxon>Aequitasia</taxon>
    </lineage>
</organism>
<reference evidence="1 2" key="1">
    <citation type="journal article" date="2022" name="Genome Biol. Evol.">
        <title>Host diet, physiology and behaviors set the stage for Lachnospiraceae cladogenesis.</title>
        <authorList>
            <person name="Vera-Ponce De Leon A."/>
            <person name="Schneider M."/>
            <person name="Jahnes B.C."/>
            <person name="Sadowski V."/>
            <person name="Camuy-Velez L.A."/>
            <person name="Duan J."/>
            <person name="Sabree Z.L."/>
        </authorList>
    </citation>
    <scope>NUCLEOTIDE SEQUENCE [LARGE SCALE GENOMIC DNA]</scope>
    <source>
        <strain evidence="1 2">PAL113</strain>
    </source>
</reference>
<sequence length="133" mass="15110">MTGSYHDILHLPRPISTSHPPMPIENRAAQFSPFAALTGYEEAIKDTARITIRRIQLDEHELSSLDQKLGQLIEMLSKRPEISITYFQPDGTKKGGKYITTSNIIKKIDDFEKLLILESGEKIPIQDILTIDY</sequence>
<comment type="caution">
    <text evidence="1">The sequence shown here is derived from an EMBL/GenBank/DDBJ whole genome shotgun (WGS) entry which is preliminary data.</text>
</comment>
<dbReference type="Proteomes" id="UP001523566">
    <property type="component" value="Unassembled WGS sequence"/>
</dbReference>
<evidence type="ECO:0000313" key="1">
    <source>
        <dbReference type="EMBL" id="MCP1102392.1"/>
    </source>
</evidence>
<name>A0ABT1EBS9_9FIRM</name>